<reference evidence="1 2" key="1">
    <citation type="submission" date="2018-02" db="EMBL/GenBank/DDBJ databases">
        <title>The genomes of Aspergillus section Nigri reveals drivers in fungal speciation.</title>
        <authorList>
            <consortium name="DOE Joint Genome Institute"/>
            <person name="Vesth T.C."/>
            <person name="Nybo J."/>
            <person name="Theobald S."/>
            <person name="Brandl J."/>
            <person name="Frisvad J.C."/>
            <person name="Nielsen K.F."/>
            <person name="Lyhne E.K."/>
            <person name="Kogle M.E."/>
            <person name="Kuo A."/>
            <person name="Riley R."/>
            <person name="Clum A."/>
            <person name="Nolan M."/>
            <person name="Lipzen A."/>
            <person name="Salamov A."/>
            <person name="Henrissat B."/>
            <person name="Wiebenga A."/>
            <person name="De vries R.P."/>
            <person name="Grigoriev I.V."/>
            <person name="Mortensen U.H."/>
            <person name="Andersen M.R."/>
            <person name="Baker S.E."/>
        </authorList>
    </citation>
    <scope>NUCLEOTIDE SEQUENCE [LARGE SCALE GENOMIC DNA]</scope>
    <source>
        <strain evidence="1 2">CBS 115571</strain>
    </source>
</reference>
<accession>A0A2V5GS72</accession>
<dbReference type="Proteomes" id="UP000249829">
    <property type="component" value="Unassembled WGS sequence"/>
</dbReference>
<protein>
    <submittedName>
        <fullName evidence="1">Uncharacterized protein</fullName>
    </submittedName>
</protein>
<gene>
    <name evidence="1" type="ORF">BO99DRAFT_407381</name>
</gene>
<evidence type="ECO:0000313" key="2">
    <source>
        <dbReference type="Proteomes" id="UP000249829"/>
    </source>
</evidence>
<sequence>MLTIPGGYHAGLDAYRLTGIAHRPVDLTTLSKYERGRMQSRPEAVEAFPWTHGHSAPARDLPTVGLIRQDEQFWRMWLVPSDG</sequence>
<name>A0A2V5GS72_ASPV1</name>
<keyword evidence="2" id="KW-1185">Reference proteome</keyword>
<dbReference type="AlphaFoldDB" id="A0A2V5GS72"/>
<organism evidence="1 2">
    <name type="scientific">Aspergillus violaceofuscus (strain CBS 115571)</name>
    <dbReference type="NCBI Taxonomy" id="1450538"/>
    <lineage>
        <taxon>Eukaryota</taxon>
        <taxon>Fungi</taxon>
        <taxon>Dikarya</taxon>
        <taxon>Ascomycota</taxon>
        <taxon>Pezizomycotina</taxon>
        <taxon>Eurotiomycetes</taxon>
        <taxon>Eurotiomycetidae</taxon>
        <taxon>Eurotiales</taxon>
        <taxon>Aspergillaceae</taxon>
        <taxon>Aspergillus</taxon>
    </lineage>
</organism>
<evidence type="ECO:0000313" key="1">
    <source>
        <dbReference type="EMBL" id="PYI13621.1"/>
    </source>
</evidence>
<dbReference type="EMBL" id="KZ825237">
    <property type="protein sequence ID" value="PYI13621.1"/>
    <property type="molecule type" value="Genomic_DNA"/>
</dbReference>
<proteinExistence type="predicted"/>